<gene>
    <name evidence="3" type="ORF">N7456_001766</name>
</gene>
<dbReference type="AlphaFoldDB" id="A0A9W9G733"/>
<keyword evidence="4" id="KW-1185">Reference proteome</keyword>
<dbReference type="SUPFAM" id="SSF53067">
    <property type="entry name" value="Actin-like ATPase domain"/>
    <property type="match status" value="2"/>
</dbReference>
<proteinExistence type="predicted"/>
<evidence type="ECO:0000313" key="4">
    <source>
        <dbReference type="Proteomes" id="UP001149165"/>
    </source>
</evidence>
<evidence type="ECO:0000313" key="3">
    <source>
        <dbReference type="EMBL" id="KAJ5113232.1"/>
    </source>
</evidence>
<organism evidence="3 4">
    <name type="scientific">Penicillium angulare</name>
    <dbReference type="NCBI Taxonomy" id="116970"/>
    <lineage>
        <taxon>Eukaryota</taxon>
        <taxon>Fungi</taxon>
        <taxon>Dikarya</taxon>
        <taxon>Ascomycota</taxon>
        <taxon>Pezizomycotina</taxon>
        <taxon>Eurotiomycetes</taxon>
        <taxon>Eurotiomycetidae</taxon>
        <taxon>Eurotiales</taxon>
        <taxon>Aspergillaceae</taxon>
        <taxon>Penicillium</taxon>
    </lineage>
</organism>
<dbReference type="Gene3D" id="3.90.640.10">
    <property type="entry name" value="Actin, Chain A, domain 4"/>
    <property type="match status" value="1"/>
</dbReference>
<dbReference type="PANTHER" id="PTHR14187">
    <property type="entry name" value="ALPHA KINASE/ELONGATION FACTOR 2 KINASE"/>
    <property type="match status" value="1"/>
</dbReference>
<protein>
    <recommendedName>
        <fullName evidence="5">Actin-like ATPase domain-containing protein</fullName>
    </recommendedName>
</protein>
<evidence type="ECO:0000256" key="2">
    <source>
        <dbReference type="ARBA" id="ARBA00022840"/>
    </source>
</evidence>
<reference evidence="3" key="2">
    <citation type="journal article" date="2023" name="IMA Fungus">
        <title>Comparative genomic study of the Penicillium genus elucidates a diverse pangenome and 15 lateral gene transfer events.</title>
        <authorList>
            <person name="Petersen C."/>
            <person name="Sorensen T."/>
            <person name="Nielsen M.R."/>
            <person name="Sondergaard T.E."/>
            <person name="Sorensen J.L."/>
            <person name="Fitzpatrick D.A."/>
            <person name="Frisvad J.C."/>
            <person name="Nielsen K.L."/>
        </authorList>
    </citation>
    <scope>NUCLEOTIDE SEQUENCE</scope>
    <source>
        <strain evidence="3">IBT 30069</strain>
    </source>
</reference>
<evidence type="ECO:0008006" key="5">
    <source>
        <dbReference type="Google" id="ProtNLM"/>
    </source>
</evidence>
<comment type="caution">
    <text evidence="3">The sequence shown here is derived from an EMBL/GenBank/DDBJ whole genome shotgun (WGS) entry which is preliminary data.</text>
</comment>
<dbReference type="InterPro" id="IPR013126">
    <property type="entry name" value="Hsp_70_fam"/>
</dbReference>
<dbReference type="Gene3D" id="3.30.420.40">
    <property type="match status" value="2"/>
</dbReference>
<keyword evidence="1" id="KW-0547">Nucleotide-binding</keyword>
<dbReference type="OrthoDB" id="2963168at2759"/>
<sequence length="561" mass="63146">MSSKRQVVVAIDFGTTFSTIAWARQWPTKVAEALGGKTSDKVPTEVAYSYDGANPRILWGFQIPSDMPRLQWFKLTLGAQPDSIKALYKSQNKDRLGMRFPHHTTMQSVTTDYLRAIVDHFKKDLERQVGTATTTMEFTYIVTVPAVWTADAKQEFLACAEKAGLSSSAQIRIMSEPEAAAMHALQVSNSWGLSVEDTIMICDAGGSTVDVITFTIKELHPTLKLRECAPGMAGFCGSTFLNRRFENLLRERLGCVEGWKEDTLSMALQYFDSVVKCSFGGDENETFMVPVPGIGDNESLNVQRGQLSLSGKELLDIFRPVLQEIDKLVEEQIHCSDQQVKAVFFVGGFGQSMYLLDHVRSHISSGVQVLQPVDGWTAVARGALTKVLSDVSLSAPQVKVESRVARKHYGMINSVRFDARIHDPDLKVWCNFYGDWRIFVMHWFVNKGDDVSEDTPIIHEWFQQKPTSQGKFEGICLKIHEFDSDGTPPIYLDENTMPVHAVLHLRFDTIPRRSIPRKLGADGRYWNQISFQTHANYYSAHCEYALWFEGKDHGSVKVDYA</sequence>
<accession>A0A9W9G733</accession>
<dbReference type="GO" id="GO:0140662">
    <property type="term" value="F:ATP-dependent protein folding chaperone"/>
    <property type="evidence" value="ECO:0007669"/>
    <property type="project" value="InterPro"/>
</dbReference>
<evidence type="ECO:0000256" key="1">
    <source>
        <dbReference type="ARBA" id="ARBA00022741"/>
    </source>
</evidence>
<name>A0A9W9G733_9EURO</name>
<dbReference type="PANTHER" id="PTHR14187:SF82">
    <property type="entry name" value="FAMILY CHAPERONE, PUTATIVE (AFU_ORTHOLOGUE AFUA_7G08575)-RELATED"/>
    <property type="match status" value="1"/>
</dbReference>
<reference evidence="3" key="1">
    <citation type="submission" date="2022-11" db="EMBL/GenBank/DDBJ databases">
        <authorList>
            <person name="Petersen C."/>
        </authorList>
    </citation>
    <scope>NUCLEOTIDE SEQUENCE</scope>
    <source>
        <strain evidence="3">IBT 30069</strain>
    </source>
</reference>
<dbReference type="Pfam" id="PF00012">
    <property type="entry name" value="HSP70"/>
    <property type="match status" value="1"/>
</dbReference>
<dbReference type="InterPro" id="IPR043129">
    <property type="entry name" value="ATPase_NBD"/>
</dbReference>
<dbReference type="Proteomes" id="UP001149165">
    <property type="component" value="Unassembled WGS sequence"/>
</dbReference>
<dbReference type="EMBL" id="JAPQKH010000002">
    <property type="protein sequence ID" value="KAJ5113232.1"/>
    <property type="molecule type" value="Genomic_DNA"/>
</dbReference>
<dbReference type="GO" id="GO:0005524">
    <property type="term" value="F:ATP binding"/>
    <property type="evidence" value="ECO:0007669"/>
    <property type="project" value="UniProtKB-KW"/>
</dbReference>
<keyword evidence="2" id="KW-0067">ATP-binding</keyword>
<dbReference type="CDD" id="cd10170">
    <property type="entry name" value="ASKHA_NBD_HSP70"/>
    <property type="match status" value="1"/>
</dbReference>